<keyword evidence="15" id="KW-0547">Nucleotide-binding</keyword>
<dbReference type="InterPro" id="IPR011009">
    <property type="entry name" value="Kinase-like_dom_sf"/>
</dbReference>
<keyword evidence="18" id="KW-0067">ATP-binding</keyword>
<dbReference type="GO" id="GO:0005874">
    <property type="term" value="C:microtubule"/>
    <property type="evidence" value="ECO:0007669"/>
    <property type="project" value="UniProtKB-KW"/>
</dbReference>
<keyword evidence="9" id="KW-0132">Cell division</keyword>
<keyword evidence="23" id="KW-0206">Cytoskeleton</keyword>
<evidence type="ECO:0000256" key="6">
    <source>
        <dbReference type="ARBA" id="ARBA00022527"/>
    </source>
</evidence>
<protein>
    <recommendedName>
        <fullName evidence="4">non-specific serine/threonine protein kinase</fullName>
        <ecNumber evidence="4">2.7.11.1</ecNumber>
    </recommendedName>
</protein>
<proteinExistence type="inferred from homology"/>
<evidence type="ECO:0000256" key="16">
    <source>
        <dbReference type="ARBA" id="ARBA00022776"/>
    </source>
</evidence>
<feature type="compositionally biased region" description="Basic and acidic residues" evidence="29">
    <location>
        <begin position="428"/>
        <end position="453"/>
    </location>
</feature>
<evidence type="ECO:0000313" key="35">
    <source>
        <dbReference type="EMBL" id="RXH75386.1"/>
    </source>
</evidence>
<dbReference type="InterPro" id="IPR013210">
    <property type="entry name" value="LRR_N_plant-typ"/>
</dbReference>
<evidence type="ECO:0000256" key="21">
    <source>
        <dbReference type="ARBA" id="ARBA00023170"/>
    </source>
</evidence>
<keyword evidence="12 28" id="KW-0493">Microtubule</keyword>
<evidence type="ECO:0000259" key="32">
    <source>
        <dbReference type="PROSITE" id="PS50011"/>
    </source>
</evidence>
<feature type="compositionally biased region" description="Low complexity" evidence="29">
    <location>
        <begin position="293"/>
        <end position="313"/>
    </location>
</feature>
<dbReference type="Gene3D" id="1.10.418.10">
    <property type="entry name" value="Calponin-like domain"/>
    <property type="match status" value="1"/>
</dbReference>
<dbReference type="InterPro" id="IPR000719">
    <property type="entry name" value="Prot_kinase_dom"/>
</dbReference>
<dbReference type="InterPro" id="IPR001611">
    <property type="entry name" value="Leu-rich_rpt"/>
</dbReference>
<dbReference type="EMBL" id="RDQH01000341">
    <property type="protein sequence ID" value="RXH75386.1"/>
    <property type="molecule type" value="Genomic_DNA"/>
</dbReference>
<organism evidence="35 36">
    <name type="scientific">Malus domestica</name>
    <name type="common">Apple</name>
    <name type="synonym">Pyrus malus</name>
    <dbReference type="NCBI Taxonomy" id="3750"/>
    <lineage>
        <taxon>Eukaryota</taxon>
        <taxon>Viridiplantae</taxon>
        <taxon>Streptophyta</taxon>
        <taxon>Embryophyta</taxon>
        <taxon>Tracheophyta</taxon>
        <taxon>Spermatophyta</taxon>
        <taxon>Magnoliopsida</taxon>
        <taxon>eudicotyledons</taxon>
        <taxon>Gunneridae</taxon>
        <taxon>Pentapetalae</taxon>
        <taxon>rosids</taxon>
        <taxon>fabids</taxon>
        <taxon>Rosales</taxon>
        <taxon>Rosaceae</taxon>
        <taxon>Amygdaloideae</taxon>
        <taxon>Maleae</taxon>
        <taxon>Malus</taxon>
    </lineage>
</organism>
<dbReference type="PANTHER" id="PTHR48007">
    <property type="entry name" value="LEUCINE-RICH REPEAT RECEPTOR-LIKE PROTEIN KINASE PXC1"/>
    <property type="match status" value="1"/>
</dbReference>
<evidence type="ECO:0000256" key="3">
    <source>
        <dbReference type="ARBA" id="ARBA00010729"/>
    </source>
</evidence>
<dbReference type="PROSITE" id="PS51450">
    <property type="entry name" value="LRR"/>
    <property type="match status" value="1"/>
</dbReference>
<comment type="catalytic activity">
    <reaction evidence="25">
        <text>L-threonyl-[protein] + ATP = O-phospho-L-threonyl-[protein] + ADP + H(+)</text>
        <dbReference type="Rhea" id="RHEA:46608"/>
        <dbReference type="Rhea" id="RHEA-COMP:11060"/>
        <dbReference type="Rhea" id="RHEA-COMP:11605"/>
        <dbReference type="ChEBI" id="CHEBI:15378"/>
        <dbReference type="ChEBI" id="CHEBI:30013"/>
        <dbReference type="ChEBI" id="CHEBI:30616"/>
        <dbReference type="ChEBI" id="CHEBI:61977"/>
        <dbReference type="ChEBI" id="CHEBI:456216"/>
        <dbReference type="EC" id="2.7.11.1"/>
    </reaction>
</comment>
<dbReference type="SUPFAM" id="SSF140612">
    <property type="entry name" value="EB1 dimerisation domain-like"/>
    <property type="match status" value="1"/>
</dbReference>
<dbReference type="GO" id="GO:0005524">
    <property type="term" value="F:ATP binding"/>
    <property type="evidence" value="ECO:0007669"/>
    <property type="project" value="UniProtKB-KW"/>
</dbReference>
<dbReference type="Pfam" id="PF00307">
    <property type="entry name" value="CH"/>
    <property type="match status" value="1"/>
</dbReference>
<dbReference type="Gene3D" id="1.10.510.10">
    <property type="entry name" value="Transferase(Phosphotransferase) domain 1"/>
    <property type="match status" value="1"/>
</dbReference>
<dbReference type="Pfam" id="PF03271">
    <property type="entry name" value="EB1"/>
    <property type="match status" value="1"/>
</dbReference>
<evidence type="ECO:0000259" key="34">
    <source>
        <dbReference type="PROSITE" id="PS51230"/>
    </source>
</evidence>
<keyword evidence="13 31" id="KW-0732">Signal</keyword>
<dbReference type="FunFam" id="1.10.418.10:FF:000028">
    <property type="entry name" value="RP/EB family microtubule-associated protein"/>
    <property type="match status" value="1"/>
</dbReference>
<feature type="domain" description="Calponin-homology (CH)" evidence="33">
    <location>
        <begin position="803"/>
        <end position="905"/>
    </location>
</feature>
<evidence type="ECO:0000256" key="2">
    <source>
        <dbReference type="ARBA" id="ARBA00004479"/>
    </source>
</evidence>
<dbReference type="GO" id="GO:0005819">
    <property type="term" value="C:spindle"/>
    <property type="evidence" value="ECO:0007669"/>
    <property type="project" value="UniProtKB-SubCell"/>
</dbReference>
<dbReference type="SUPFAM" id="SSF52058">
    <property type="entry name" value="L domain-like"/>
    <property type="match status" value="1"/>
</dbReference>
<keyword evidence="21" id="KW-0675">Receptor</keyword>
<dbReference type="Pfam" id="PF00560">
    <property type="entry name" value="LRR_1"/>
    <property type="match status" value="3"/>
</dbReference>
<evidence type="ECO:0000256" key="4">
    <source>
        <dbReference type="ARBA" id="ARBA00012513"/>
    </source>
</evidence>
<dbReference type="Gene3D" id="3.30.200.20">
    <property type="entry name" value="Phosphorylase Kinase, domain 1"/>
    <property type="match status" value="1"/>
</dbReference>
<dbReference type="Pfam" id="PF08263">
    <property type="entry name" value="LRRNT_2"/>
    <property type="match status" value="1"/>
</dbReference>
<feature type="domain" description="EB1 C-terminal" evidence="34">
    <location>
        <begin position="984"/>
        <end position="1054"/>
    </location>
</feature>
<dbReference type="GO" id="GO:0004674">
    <property type="term" value="F:protein serine/threonine kinase activity"/>
    <property type="evidence" value="ECO:0007669"/>
    <property type="project" value="UniProtKB-KW"/>
</dbReference>
<keyword evidence="19 30" id="KW-1133">Transmembrane helix</keyword>
<dbReference type="FunFam" id="1.20.5.1430:FF:000006">
    <property type="entry name" value="Microtubule-associated protein RP/EB family member 1C"/>
    <property type="match status" value="1"/>
</dbReference>
<comment type="subcellular location">
    <subcellularLocation>
        <location evidence="27">Cytoplasm</location>
        <location evidence="27">Cytoskeleton</location>
        <location evidence="27">Phragmoplast</location>
    </subcellularLocation>
    <subcellularLocation>
        <location evidence="1">Cytoplasm</location>
        <location evidence="1">Cytoskeleton</location>
        <location evidence="1">Spindle</location>
    </subcellularLocation>
    <subcellularLocation>
        <location evidence="2">Membrane</location>
        <topology evidence="2">Single-pass type I membrane protein</topology>
    </subcellularLocation>
</comment>
<evidence type="ECO:0000256" key="10">
    <source>
        <dbReference type="ARBA" id="ARBA00022679"/>
    </source>
</evidence>
<feature type="domain" description="Protein kinase" evidence="32">
    <location>
        <begin position="473"/>
        <end position="774"/>
    </location>
</feature>
<keyword evidence="24" id="KW-0131">Cell cycle</keyword>
<feature type="chain" id="PRO_5019725526" description="non-specific serine/threonine protein kinase" evidence="31">
    <location>
        <begin position="26"/>
        <end position="1128"/>
    </location>
</feature>
<keyword evidence="16" id="KW-0498">Mitosis</keyword>
<dbReference type="GO" id="GO:0009652">
    <property type="term" value="P:thigmotropism"/>
    <property type="evidence" value="ECO:0007669"/>
    <property type="project" value="UniProtKB-ARBA"/>
</dbReference>
<feature type="compositionally biased region" description="Polar residues" evidence="29">
    <location>
        <begin position="631"/>
        <end position="647"/>
    </location>
</feature>
<dbReference type="FunFam" id="1.10.510.10:FF:001023">
    <property type="entry name" value="Os07g0541700 protein"/>
    <property type="match status" value="1"/>
</dbReference>
<keyword evidence="20 30" id="KW-0472">Membrane</keyword>
<dbReference type="Pfam" id="PF00069">
    <property type="entry name" value="Pkinase"/>
    <property type="match status" value="2"/>
</dbReference>
<evidence type="ECO:0000259" key="33">
    <source>
        <dbReference type="PROSITE" id="PS50021"/>
    </source>
</evidence>
<keyword evidence="14" id="KW-0677">Repeat</keyword>
<dbReference type="Proteomes" id="UP000290289">
    <property type="component" value="Chromosome 15"/>
</dbReference>
<name>A0A498HVA6_MALDO</name>
<evidence type="ECO:0000256" key="28">
    <source>
        <dbReference type="PROSITE-ProRule" id="PRU00576"/>
    </source>
</evidence>
<evidence type="ECO:0000256" key="14">
    <source>
        <dbReference type="ARBA" id="ARBA00022737"/>
    </source>
</evidence>
<evidence type="ECO:0000256" key="27">
    <source>
        <dbReference type="ARBA" id="ARBA00060413"/>
    </source>
</evidence>
<keyword evidence="10" id="KW-0808">Transferase</keyword>
<dbReference type="GO" id="GO:0016020">
    <property type="term" value="C:membrane"/>
    <property type="evidence" value="ECO:0007669"/>
    <property type="project" value="UniProtKB-SubCell"/>
</dbReference>
<comment type="caution">
    <text evidence="35">The sequence shown here is derived from an EMBL/GenBank/DDBJ whole genome shotgun (WGS) entry which is preliminary data.</text>
</comment>
<feature type="compositionally biased region" description="Polar residues" evidence="29">
    <location>
        <begin position="943"/>
        <end position="961"/>
    </location>
</feature>
<accession>A0A498HVA6</accession>
<evidence type="ECO:0000256" key="17">
    <source>
        <dbReference type="ARBA" id="ARBA00022777"/>
    </source>
</evidence>
<evidence type="ECO:0000256" key="24">
    <source>
        <dbReference type="ARBA" id="ARBA00023306"/>
    </source>
</evidence>
<dbReference type="InterPro" id="IPR036872">
    <property type="entry name" value="CH_dom_sf"/>
</dbReference>
<evidence type="ECO:0000256" key="15">
    <source>
        <dbReference type="ARBA" id="ARBA00022741"/>
    </source>
</evidence>
<dbReference type="FunFam" id="3.80.10.10:FF:000722">
    <property type="entry name" value="Leucine-rich repeat receptor-like protein kinase"/>
    <property type="match status" value="1"/>
</dbReference>
<dbReference type="InterPro" id="IPR046959">
    <property type="entry name" value="PRK1-6/SRF4-like"/>
</dbReference>
<dbReference type="GO" id="GO:0051301">
    <property type="term" value="P:cell division"/>
    <property type="evidence" value="ECO:0007669"/>
    <property type="project" value="UniProtKB-KW"/>
</dbReference>
<evidence type="ECO:0000256" key="29">
    <source>
        <dbReference type="SAM" id="MobiDB-lite"/>
    </source>
</evidence>
<dbReference type="PROSITE" id="PS50011">
    <property type="entry name" value="PROTEIN_KINASE_DOM"/>
    <property type="match status" value="1"/>
</dbReference>
<dbReference type="PRINTS" id="PR00019">
    <property type="entry name" value="LEURICHRPT"/>
</dbReference>
<feature type="region of interest" description="Disordered" evidence="29">
    <location>
        <begin position="270"/>
        <end position="313"/>
    </location>
</feature>
<dbReference type="InterPro" id="IPR032675">
    <property type="entry name" value="LRR_dom_sf"/>
</dbReference>
<dbReference type="PROSITE" id="PS51230">
    <property type="entry name" value="EB1_C"/>
    <property type="match status" value="1"/>
</dbReference>
<evidence type="ECO:0000256" key="25">
    <source>
        <dbReference type="ARBA" id="ARBA00047899"/>
    </source>
</evidence>
<gene>
    <name evidence="35" type="ORF">DVH24_030107</name>
</gene>
<reference evidence="35 36" key="1">
    <citation type="submission" date="2018-10" db="EMBL/GenBank/DDBJ databases">
        <title>A high-quality apple genome assembly.</title>
        <authorList>
            <person name="Hu J."/>
        </authorList>
    </citation>
    <scope>NUCLEOTIDE SEQUENCE [LARGE SCALE GENOMIC DNA]</scope>
    <source>
        <strain evidence="36">cv. HFTH1</strain>
        <tissue evidence="35">Young leaf</tissue>
    </source>
</reference>
<evidence type="ECO:0000256" key="9">
    <source>
        <dbReference type="ARBA" id="ARBA00022618"/>
    </source>
</evidence>
<evidence type="ECO:0000256" key="18">
    <source>
        <dbReference type="ARBA" id="ARBA00022840"/>
    </source>
</evidence>
<dbReference type="GO" id="GO:0008017">
    <property type="term" value="F:microtubule binding"/>
    <property type="evidence" value="ECO:0007669"/>
    <property type="project" value="InterPro"/>
</dbReference>
<dbReference type="InterPro" id="IPR003591">
    <property type="entry name" value="Leu-rich_rpt_typical-subtyp"/>
</dbReference>
<keyword evidence="7" id="KW-0597">Phosphoprotein</keyword>
<feature type="region of interest" description="Disordered" evidence="29">
    <location>
        <begin position="631"/>
        <end position="677"/>
    </location>
</feature>
<evidence type="ECO:0000256" key="11">
    <source>
        <dbReference type="ARBA" id="ARBA00022692"/>
    </source>
</evidence>
<keyword evidence="8" id="KW-0433">Leucine-rich repeat</keyword>
<dbReference type="Gene3D" id="3.80.10.10">
    <property type="entry name" value="Ribonuclease Inhibitor"/>
    <property type="match status" value="2"/>
</dbReference>
<dbReference type="InterPro" id="IPR036133">
    <property type="entry name" value="EB1_C_sf"/>
</dbReference>
<feature type="region of interest" description="Disordered" evidence="29">
    <location>
        <begin position="935"/>
        <end position="996"/>
    </location>
</feature>
<evidence type="ECO:0000313" key="36">
    <source>
        <dbReference type="Proteomes" id="UP000290289"/>
    </source>
</evidence>
<dbReference type="SUPFAM" id="SSF56112">
    <property type="entry name" value="Protein kinase-like (PK-like)"/>
    <property type="match status" value="1"/>
</dbReference>
<feature type="transmembrane region" description="Helical" evidence="30">
    <location>
        <begin position="338"/>
        <end position="362"/>
    </location>
</feature>
<dbReference type="PANTHER" id="PTHR48007:SF47">
    <property type="entry name" value="PROTEIN KINASE DOMAIN-CONTAINING PROTEIN"/>
    <property type="match status" value="1"/>
</dbReference>
<keyword evidence="11 30" id="KW-0812">Transmembrane</keyword>
<dbReference type="InterPro" id="IPR001715">
    <property type="entry name" value="CH_dom"/>
</dbReference>
<dbReference type="SUPFAM" id="SSF47576">
    <property type="entry name" value="Calponin-homology domain, CH-domain"/>
    <property type="match status" value="1"/>
</dbReference>
<evidence type="ECO:0000256" key="8">
    <source>
        <dbReference type="ARBA" id="ARBA00022614"/>
    </source>
</evidence>
<dbReference type="PROSITE" id="PS50021">
    <property type="entry name" value="CH"/>
    <property type="match status" value="1"/>
</dbReference>
<evidence type="ECO:0000256" key="20">
    <source>
        <dbReference type="ARBA" id="ARBA00023136"/>
    </source>
</evidence>
<dbReference type="AlphaFoldDB" id="A0A498HVA6"/>
<dbReference type="GO" id="GO:0009524">
    <property type="term" value="C:phragmoplast"/>
    <property type="evidence" value="ECO:0007669"/>
    <property type="project" value="UniProtKB-SubCell"/>
</dbReference>
<evidence type="ECO:0000256" key="30">
    <source>
        <dbReference type="SAM" id="Phobius"/>
    </source>
</evidence>
<dbReference type="Pfam" id="PF13855">
    <property type="entry name" value="LRR_8"/>
    <property type="match status" value="1"/>
</dbReference>
<evidence type="ECO:0000256" key="1">
    <source>
        <dbReference type="ARBA" id="ARBA00004186"/>
    </source>
</evidence>
<feature type="signal peptide" evidence="31">
    <location>
        <begin position="1"/>
        <end position="25"/>
    </location>
</feature>
<sequence length="1128" mass="122206">MSSQSLHFLPCFLLLLLLLSVQSSALDTDGLILLSFKFSILRDPQSVLATWNSYDETPCSWRGVVCAAPPTPSSEYYPRVVGLNLPNSQLLGSIPANLGMIEHLQSLDLSNNSLNGSLPQSLFNATELRVLDLSYNLISGELPDAVSQLTNLQSLNLSDNALAGKLPTNLSSLPSLTIISLKNNHFSGGLPSGLESVQVLDLSSNLINGSLPSDFGGNSLSYLNVSHNGISGKIPPQFSEKIPGNAKTDLSFNKLTGELPESQVFLNQETGSFTGNPDLCGPPTKNPCPIPSSPSSSPNASSPNSPPAIAAIPRNPEAVSPMSANEHSQQSQTGLRPAAIVGIVAGDIAGIGILALIFLYIYRLKKKKKKSTKAEITATLKKEANTNSTPVVNDWSSSSSESKGFTRWSCLRKRGEDEDSSNTTASDSEEHQTEQNPQRGHEIKRQQEQEKSKGGTLVTVDGEKELELETLLKASAYILGATGSSIMYKAVLEDGSSLAVRRIGEQSVDRFKDFENQIKLVAKLVHPNLVRIRGFYWGIDEKLIIYDFVPNGSLANARYRKVGTSPCHLPWEARLKIAKGVARGLAYLHEKKHVHGNLKPTNILLDADMEPRIGDFGLERLLSGDTSYKMGSSTRNFGSKRSTTSRDGFQDFGLGPSPGPSPSPSSMGTSPYHCPESLRSLKPNPKWDVYSFGVILLELLTGKVVVVDEAGQGLGLGVDDGGKALRMADMAIRGELEGKEEALLSLFKLGYNCASPVPQKRPTMKEALQVLGKFPSSPSSLDAETSPKSPMATNIGMMDGAYFVGRTEILAWINSTLRLNLSKVEEACSGAVHCQLMDAVHNGIVPMHKVNFDAKSEYEMIQNYKVLQDVFNKLKITKHIEVSKLVKGRPLDNLEFMQWMKRYCDSVNGGSMNNYNALERREACKGGREACKVGKEGNKRGAQLQSSAKGSAAPQRSQSSHNARRNDVAPSVISTSQSGKTLRPSSSGGPTTPAYDEQITELKLSVDSLEKERDFYFAKLRDIEILCQSPEIEHLTVVAAIQKILYATDDNASVVAEAQAMLSAPQKEVEPLSPIAEASDEKASSETQKRKTYLNLDVNAAAMTTLSPKQRISDASDVHCSGSPLMTY</sequence>
<keyword evidence="36" id="KW-1185">Reference proteome</keyword>
<keyword evidence="5" id="KW-0963">Cytoplasm</keyword>
<evidence type="ECO:0000256" key="22">
    <source>
        <dbReference type="ARBA" id="ARBA00023180"/>
    </source>
</evidence>
<evidence type="ECO:0000256" key="23">
    <source>
        <dbReference type="ARBA" id="ARBA00023212"/>
    </source>
</evidence>
<evidence type="ECO:0000256" key="13">
    <source>
        <dbReference type="ARBA" id="ARBA00022729"/>
    </source>
</evidence>
<evidence type="ECO:0000256" key="31">
    <source>
        <dbReference type="SAM" id="SignalP"/>
    </source>
</evidence>
<evidence type="ECO:0000256" key="12">
    <source>
        <dbReference type="ARBA" id="ARBA00022701"/>
    </source>
</evidence>
<evidence type="ECO:0000256" key="7">
    <source>
        <dbReference type="ARBA" id="ARBA00022553"/>
    </source>
</evidence>
<comment type="catalytic activity">
    <reaction evidence="26">
        <text>L-seryl-[protein] + ATP = O-phospho-L-seryl-[protein] + ADP + H(+)</text>
        <dbReference type="Rhea" id="RHEA:17989"/>
        <dbReference type="Rhea" id="RHEA-COMP:9863"/>
        <dbReference type="Rhea" id="RHEA-COMP:11604"/>
        <dbReference type="ChEBI" id="CHEBI:15378"/>
        <dbReference type="ChEBI" id="CHEBI:29999"/>
        <dbReference type="ChEBI" id="CHEBI:30616"/>
        <dbReference type="ChEBI" id="CHEBI:83421"/>
        <dbReference type="ChEBI" id="CHEBI:456216"/>
        <dbReference type="EC" id="2.7.11.1"/>
    </reaction>
</comment>
<feature type="compositionally biased region" description="Polar residues" evidence="29">
    <location>
        <begin position="972"/>
        <end position="990"/>
    </location>
</feature>
<dbReference type="InterPro" id="IPR004953">
    <property type="entry name" value="EB1_C"/>
</dbReference>
<keyword evidence="17" id="KW-0418">Kinase</keyword>
<dbReference type="Gene3D" id="1.20.5.1430">
    <property type="match status" value="1"/>
</dbReference>
<evidence type="ECO:0000256" key="19">
    <source>
        <dbReference type="ARBA" id="ARBA00022989"/>
    </source>
</evidence>
<evidence type="ECO:0000256" key="26">
    <source>
        <dbReference type="ARBA" id="ARBA00048679"/>
    </source>
</evidence>
<dbReference type="SMART" id="SM00369">
    <property type="entry name" value="LRR_TYP"/>
    <property type="match status" value="3"/>
</dbReference>
<evidence type="ECO:0000256" key="5">
    <source>
        <dbReference type="ARBA" id="ARBA00022490"/>
    </source>
</evidence>
<dbReference type="FunFam" id="3.80.10.10:FF:000101">
    <property type="entry name" value="LRR receptor-like serine/threonine-protein kinase ERECTA"/>
    <property type="match status" value="1"/>
</dbReference>
<feature type="region of interest" description="Disordered" evidence="29">
    <location>
        <begin position="413"/>
        <end position="457"/>
    </location>
</feature>
<keyword evidence="6" id="KW-0723">Serine/threonine-protein kinase</keyword>
<keyword evidence="22" id="KW-0325">Glycoprotein</keyword>
<dbReference type="EC" id="2.7.11.1" evidence="4"/>
<comment type="similarity">
    <text evidence="3">Belongs to the MAPRE family.</text>
</comment>